<dbReference type="AlphaFoldDB" id="A0A4Z0YL04"/>
<keyword evidence="2" id="KW-1185">Reference proteome</keyword>
<dbReference type="Gene3D" id="3.40.50.720">
    <property type="entry name" value="NAD(P)-binding Rossmann-like Domain"/>
    <property type="match status" value="1"/>
</dbReference>
<protein>
    <recommendedName>
        <fullName evidence="3">Enoyl reductase (ER) domain-containing protein</fullName>
    </recommendedName>
</protein>
<gene>
    <name evidence="1" type="ORF">E0Z10_g8683</name>
</gene>
<dbReference type="InterPro" id="IPR011032">
    <property type="entry name" value="GroES-like_sf"/>
</dbReference>
<name>A0A4Z0YL04_9PEZI</name>
<dbReference type="PANTHER" id="PTHR43677:SF11">
    <property type="entry name" value="ZINC-CONTAINING ALCOHOL DEHYDROGENASE"/>
    <property type="match status" value="1"/>
</dbReference>
<dbReference type="Gene3D" id="3.90.180.10">
    <property type="entry name" value="Medium-chain alcohol dehydrogenases, catalytic domain"/>
    <property type="match status" value="1"/>
</dbReference>
<dbReference type="STRING" id="37992.A0A4Z0YL04"/>
<accession>A0A4Z0YL04</accession>
<dbReference type="EMBL" id="SKBN01000243">
    <property type="protein sequence ID" value="TGJ80081.1"/>
    <property type="molecule type" value="Genomic_DNA"/>
</dbReference>
<dbReference type="SUPFAM" id="SSF50129">
    <property type="entry name" value="GroES-like"/>
    <property type="match status" value="1"/>
</dbReference>
<proteinExistence type="predicted"/>
<dbReference type="SUPFAM" id="SSF51735">
    <property type="entry name" value="NAD(P)-binding Rossmann-fold domains"/>
    <property type="match status" value="1"/>
</dbReference>
<evidence type="ECO:0008006" key="3">
    <source>
        <dbReference type="Google" id="ProtNLM"/>
    </source>
</evidence>
<evidence type="ECO:0000313" key="1">
    <source>
        <dbReference type="EMBL" id="TGJ80081.1"/>
    </source>
</evidence>
<dbReference type="Proteomes" id="UP000297716">
    <property type="component" value="Unassembled WGS sequence"/>
</dbReference>
<dbReference type="PANTHER" id="PTHR43677">
    <property type="entry name" value="SHORT-CHAIN DEHYDROGENASE/REDUCTASE"/>
    <property type="match status" value="1"/>
</dbReference>
<dbReference type="InterPro" id="IPR036291">
    <property type="entry name" value="NAD(P)-bd_dom_sf"/>
</dbReference>
<sequence>MHVAQVRDWSEGPRYVTVDDPPAPSEDQIQLRVLAAGLHQIVRSRASGQHYSAGSLPHIVGIDCVGRDVATGKLYYCVNMQPGFGSFAELITVPKRVVHPLPEGVDPLSFAASVNPAMSSWLALTQRTSDLPKNYTVLILGATSASGRLAVPAAKALGAGKVIGVARNEASLAKIDGLDEFIVQKDAITDTDFSQLDCDVVLDYVYGDLALHVLSTLNVRRPLQYIAIGGLSRKEVAIPPALLRSRDITIRGCRAALSPGRLYKRKSRASCPLWRDGTCRALTVCP</sequence>
<dbReference type="OrthoDB" id="809632at2759"/>
<comment type="caution">
    <text evidence="1">The sequence shown here is derived from an EMBL/GenBank/DDBJ whole genome shotgun (WGS) entry which is preliminary data.</text>
</comment>
<evidence type="ECO:0000313" key="2">
    <source>
        <dbReference type="Proteomes" id="UP000297716"/>
    </source>
</evidence>
<organism evidence="1 2">
    <name type="scientific">Xylaria hypoxylon</name>
    <dbReference type="NCBI Taxonomy" id="37992"/>
    <lineage>
        <taxon>Eukaryota</taxon>
        <taxon>Fungi</taxon>
        <taxon>Dikarya</taxon>
        <taxon>Ascomycota</taxon>
        <taxon>Pezizomycotina</taxon>
        <taxon>Sordariomycetes</taxon>
        <taxon>Xylariomycetidae</taxon>
        <taxon>Xylariales</taxon>
        <taxon>Xylariaceae</taxon>
        <taxon>Xylaria</taxon>
    </lineage>
</organism>
<dbReference type="GO" id="GO:0016491">
    <property type="term" value="F:oxidoreductase activity"/>
    <property type="evidence" value="ECO:0007669"/>
    <property type="project" value="TreeGrafter"/>
</dbReference>
<reference evidence="1 2" key="1">
    <citation type="submission" date="2019-03" db="EMBL/GenBank/DDBJ databases">
        <title>Draft genome sequence of Xylaria hypoxylon DSM 108379, a ubiquitous saprotrophic-parasitic fungi on hardwood.</title>
        <authorList>
            <person name="Buettner E."/>
            <person name="Leonhardt S."/>
            <person name="Gebauer A.M."/>
            <person name="Liers C."/>
            <person name="Hofrichter M."/>
            <person name="Kellner H."/>
        </authorList>
    </citation>
    <scope>NUCLEOTIDE SEQUENCE [LARGE SCALE GENOMIC DNA]</scope>
    <source>
        <strain evidence="1 2">DSM 108379</strain>
    </source>
</reference>
<dbReference type="InterPro" id="IPR051397">
    <property type="entry name" value="Zn-ADH-like_protein"/>
</dbReference>